<dbReference type="PRINTS" id="PR00765">
    <property type="entry name" value="CRBOXYPTASEA"/>
</dbReference>
<evidence type="ECO:0000256" key="18">
    <source>
        <dbReference type="SAM" id="SignalP"/>
    </source>
</evidence>
<keyword evidence="4" id="KW-0964">Secreted</keyword>
<evidence type="ECO:0000256" key="13">
    <source>
        <dbReference type="ARBA" id="ARBA00025210"/>
    </source>
</evidence>
<comment type="caution">
    <text evidence="20">The sequence shown here is derived from an EMBL/GenBank/DDBJ whole genome shotgun (WGS) entry which is preliminary data.</text>
</comment>
<evidence type="ECO:0000259" key="19">
    <source>
        <dbReference type="PROSITE" id="PS52035"/>
    </source>
</evidence>
<keyword evidence="6" id="KW-0645">Protease</keyword>
<dbReference type="PROSITE" id="PS52035">
    <property type="entry name" value="PEPTIDASE_M14"/>
    <property type="match status" value="1"/>
</dbReference>
<protein>
    <recommendedName>
        <fullName evidence="14">Inactive metallocarboxypeptidase ECM14</fullName>
    </recommendedName>
    <alternativeName>
        <fullName evidence="15">Inactive metallocarboxypeptidase ecm14</fullName>
    </alternativeName>
</protein>
<dbReference type="CDD" id="cd03860">
    <property type="entry name" value="M14_CP_A-B_like"/>
    <property type="match status" value="1"/>
</dbReference>
<dbReference type="SUPFAM" id="SSF53187">
    <property type="entry name" value="Zn-dependent exopeptidases"/>
    <property type="match status" value="1"/>
</dbReference>
<evidence type="ECO:0000256" key="1">
    <source>
        <dbReference type="ARBA" id="ARBA00001947"/>
    </source>
</evidence>
<evidence type="ECO:0000256" key="11">
    <source>
        <dbReference type="ARBA" id="ARBA00023049"/>
    </source>
</evidence>
<dbReference type="Proteomes" id="UP001222325">
    <property type="component" value="Unassembled WGS sequence"/>
</dbReference>
<dbReference type="GO" id="GO:0004181">
    <property type="term" value="F:metallocarboxypeptidase activity"/>
    <property type="evidence" value="ECO:0007669"/>
    <property type="project" value="InterPro"/>
</dbReference>
<evidence type="ECO:0000256" key="14">
    <source>
        <dbReference type="ARBA" id="ARBA00026187"/>
    </source>
</evidence>
<proteinExistence type="inferred from homology"/>
<sequence length="477" mass="51781">MRSLLFSAFLALPCAAAALEQHAFDAHTSPPPGVLRRFFPSSLGRLEDVLDMAQAHDLDIWQIGAGDVPHVDIYSSPSSVPLPGVLLTTPHTLSNVSIPDRSLGLSDDDWGLDSLENSTFHAAYHPQAEVDEFIFALARAHPDFVKIVDLGHTSEGREMLGMKISAPVNGTAVQKLGFVVLGPQHAREWVATSTALYLAHALLADKDEPGSLSYLLDAFDFHIIPSPNPDGYIHTWEGDRFWYKNRQIVGPGAKCIGIDMNRNWGAHWKPHAKHPLFAPASGADSSVESHLDAAGGDDGELKRGKKRKNKLPADPCSHWYPGHRAFEAHEVTNVANYLTRVQGVGKGAKGPVAAFLELRSYGQMLAAPYSYKCDKLPKDAEDQMEALHGAAQAGRAAYGTPFATGTLCNLLYRAPGNLLDYVYTTTGVKYAYSAFLRDTGTYGFALPPAWIRPVGEETGGVVAYLAKFVARQRGIAL</sequence>
<dbReference type="Pfam" id="PF00246">
    <property type="entry name" value="Peptidase_M14"/>
    <property type="match status" value="2"/>
</dbReference>
<dbReference type="PANTHER" id="PTHR11705:SF147">
    <property type="entry name" value="INACTIVE METALLOCARBOXYPEPTIDASE ECM14"/>
    <property type="match status" value="1"/>
</dbReference>
<feature type="signal peptide" evidence="18">
    <location>
        <begin position="1"/>
        <end position="18"/>
    </location>
</feature>
<dbReference type="AlphaFoldDB" id="A0AAD6XY35"/>
<evidence type="ECO:0000256" key="10">
    <source>
        <dbReference type="ARBA" id="ARBA00022833"/>
    </source>
</evidence>
<dbReference type="Gene3D" id="3.40.630.10">
    <property type="entry name" value="Zn peptidases"/>
    <property type="match status" value="1"/>
</dbReference>
<accession>A0AAD6XY35</accession>
<evidence type="ECO:0000256" key="7">
    <source>
        <dbReference type="ARBA" id="ARBA00022723"/>
    </source>
</evidence>
<dbReference type="SMART" id="SM00631">
    <property type="entry name" value="Zn_pept"/>
    <property type="match status" value="1"/>
</dbReference>
<keyword evidence="21" id="KW-1185">Reference proteome</keyword>
<keyword evidence="11" id="KW-0482">Metalloprotease</keyword>
<comment type="caution">
    <text evidence="16">Lacks conserved residue(s) required for the propagation of feature annotation.</text>
</comment>
<evidence type="ECO:0000256" key="8">
    <source>
        <dbReference type="ARBA" id="ARBA00022729"/>
    </source>
</evidence>
<keyword evidence="8 18" id="KW-0732">Signal</keyword>
<dbReference type="PANTHER" id="PTHR11705">
    <property type="entry name" value="PROTEASE FAMILY M14 CARBOXYPEPTIDASE A,B"/>
    <property type="match status" value="1"/>
</dbReference>
<feature type="domain" description="Peptidase M14" evidence="19">
    <location>
        <begin position="123"/>
        <end position="469"/>
    </location>
</feature>
<keyword evidence="9" id="KW-0378">Hydrolase</keyword>
<comment type="subcellular location">
    <subcellularLocation>
        <location evidence="2">Secreted</location>
    </subcellularLocation>
</comment>
<keyword evidence="12" id="KW-1015">Disulfide bond</keyword>
<dbReference type="InterPro" id="IPR000834">
    <property type="entry name" value="Peptidase_M14"/>
</dbReference>
<dbReference type="FunFam" id="3.40.630.10:FF:000084">
    <property type="entry name" value="Carboxypeptidase B2"/>
    <property type="match status" value="1"/>
</dbReference>
<comment type="similarity">
    <text evidence="3 16">Belongs to the peptidase M14 family.</text>
</comment>
<comment type="cofactor">
    <cofactor evidence="1">
        <name>Zn(2+)</name>
        <dbReference type="ChEBI" id="CHEBI:29105"/>
    </cofactor>
</comment>
<keyword evidence="7" id="KW-0479">Metal-binding</keyword>
<keyword evidence="5" id="KW-0121">Carboxypeptidase</keyword>
<feature type="chain" id="PRO_5042081044" description="Inactive metallocarboxypeptidase ECM14" evidence="18">
    <location>
        <begin position="19"/>
        <end position="477"/>
    </location>
</feature>
<feature type="region of interest" description="Disordered" evidence="17">
    <location>
        <begin position="280"/>
        <end position="312"/>
    </location>
</feature>
<keyword evidence="10" id="KW-0862">Zinc</keyword>
<evidence type="ECO:0000313" key="21">
    <source>
        <dbReference type="Proteomes" id="UP001222325"/>
    </source>
</evidence>
<evidence type="ECO:0000256" key="17">
    <source>
        <dbReference type="SAM" id="MobiDB-lite"/>
    </source>
</evidence>
<evidence type="ECO:0000256" key="4">
    <source>
        <dbReference type="ARBA" id="ARBA00022525"/>
    </source>
</evidence>
<evidence type="ECO:0000313" key="20">
    <source>
        <dbReference type="EMBL" id="KAJ7100906.1"/>
    </source>
</evidence>
<evidence type="ECO:0000256" key="9">
    <source>
        <dbReference type="ARBA" id="ARBA00022801"/>
    </source>
</evidence>
<evidence type="ECO:0000256" key="16">
    <source>
        <dbReference type="PROSITE-ProRule" id="PRU01379"/>
    </source>
</evidence>
<evidence type="ECO:0000256" key="6">
    <source>
        <dbReference type="ARBA" id="ARBA00022670"/>
    </source>
</evidence>
<dbReference type="GO" id="GO:0008270">
    <property type="term" value="F:zinc ion binding"/>
    <property type="evidence" value="ECO:0007669"/>
    <property type="project" value="InterPro"/>
</dbReference>
<organism evidence="20 21">
    <name type="scientific">Mycena belliarum</name>
    <dbReference type="NCBI Taxonomy" id="1033014"/>
    <lineage>
        <taxon>Eukaryota</taxon>
        <taxon>Fungi</taxon>
        <taxon>Dikarya</taxon>
        <taxon>Basidiomycota</taxon>
        <taxon>Agaricomycotina</taxon>
        <taxon>Agaricomycetes</taxon>
        <taxon>Agaricomycetidae</taxon>
        <taxon>Agaricales</taxon>
        <taxon>Marasmiineae</taxon>
        <taxon>Mycenaceae</taxon>
        <taxon>Mycena</taxon>
    </lineage>
</organism>
<dbReference type="EMBL" id="JARJCN010000005">
    <property type="protein sequence ID" value="KAJ7100906.1"/>
    <property type="molecule type" value="Genomic_DNA"/>
</dbReference>
<evidence type="ECO:0000256" key="12">
    <source>
        <dbReference type="ARBA" id="ARBA00023157"/>
    </source>
</evidence>
<dbReference type="GO" id="GO:0006508">
    <property type="term" value="P:proteolysis"/>
    <property type="evidence" value="ECO:0007669"/>
    <property type="project" value="UniProtKB-KW"/>
</dbReference>
<evidence type="ECO:0000256" key="5">
    <source>
        <dbReference type="ARBA" id="ARBA00022645"/>
    </source>
</evidence>
<evidence type="ECO:0000256" key="2">
    <source>
        <dbReference type="ARBA" id="ARBA00004613"/>
    </source>
</evidence>
<gene>
    <name evidence="20" type="ORF">B0H15DRAFT_817646</name>
</gene>
<comment type="function">
    <text evidence="13">Inactive carboxypeptidase that may play a role in cell wall organization and biogenesis.</text>
</comment>
<name>A0AAD6XY35_9AGAR</name>
<evidence type="ECO:0000256" key="15">
    <source>
        <dbReference type="ARBA" id="ARBA00026213"/>
    </source>
</evidence>
<dbReference type="GO" id="GO:0005615">
    <property type="term" value="C:extracellular space"/>
    <property type="evidence" value="ECO:0007669"/>
    <property type="project" value="TreeGrafter"/>
</dbReference>
<evidence type="ECO:0000256" key="3">
    <source>
        <dbReference type="ARBA" id="ARBA00005988"/>
    </source>
</evidence>
<reference evidence="20" key="1">
    <citation type="submission" date="2023-03" db="EMBL/GenBank/DDBJ databases">
        <title>Massive genome expansion in bonnet fungi (Mycena s.s.) driven by repeated elements and novel gene families across ecological guilds.</title>
        <authorList>
            <consortium name="Lawrence Berkeley National Laboratory"/>
            <person name="Harder C.B."/>
            <person name="Miyauchi S."/>
            <person name="Viragh M."/>
            <person name="Kuo A."/>
            <person name="Thoen E."/>
            <person name="Andreopoulos B."/>
            <person name="Lu D."/>
            <person name="Skrede I."/>
            <person name="Drula E."/>
            <person name="Henrissat B."/>
            <person name="Morin E."/>
            <person name="Kohler A."/>
            <person name="Barry K."/>
            <person name="LaButti K."/>
            <person name="Morin E."/>
            <person name="Salamov A."/>
            <person name="Lipzen A."/>
            <person name="Mereny Z."/>
            <person name="Hegedus B."/>
            <person name="Baldrian P."/>
            <person name="Stursova M."/>
            <person name="Weitz H."/>
            <person name="Taylor A."/>
            <person name="Grigoriev I.V."/>
            <person name="Nagy L.G."/>
            <person name="Martin F."/>
            <person name="Kauserud H."/>
        </authorList>
    </citation>
    <scope>NUCLEOTIDE SEQUENCE</scope>
    <source>
        <strain evidence="20">CBHHK173m</strain>
    </source>
</reference>